<dbReference type="PROSITE" id="PS51257">
    <property type="entry name" value="PROKAR_LIPOPROTEIN"/>
    <property type="match status" value="1"/>
</dbReference>
<dbReference type="Pfam" id="PF09084">
    <property type="entry name" value="NMT1"/>
    <property type="match status" value="1"/>
</dbReference>
<dbReference type="PANTHER" id="PTHR30024:SF47">
    <property type="entry name" value="TAURINE-BINDING PERIPLASMIC PROTEIN"/>
    <property type="match status" value="1"/>
</dbReference>
<evidence type="ECO:0000256" key="4">
    <source>
        <dbReference type="SAM" id="SignalP"/>
    </source>
</evidence>
<evidence type="ECO:0000256" key="2">
    <source>
        <dbReference type="ARBA" id="ARBA00010742"/>
    </source>
</evidence>
<organism evidence="6 7">
    <name type="scientific">Actinophytocola algeriensis</name>
    <dbReference type="NCBI Taxonomy" id="1768010"/>
    <lineage>
        <taxon>Bacteria</taxon>
        <taxon>Bacillati</taxon>
        <taxon>Actinomycetota</taxon>
        <taxon>Actinomycetes</taxon>
        <taxon>Pseudonocardiales</taxon>
        <taxon>Pseudonocardiaceae</taxon>
    </lineage>
</organism>
<accession>A0A7W7QEX1</accession>
<keyword evidence="7" id="KW-1185">Reference proteome</keyword>
<dbReference type="GO" id="GO:0042918">
    <property type="term" value="P:alkanesulfonate transmembrane transport"/>
    <property type="evidence" value="ECO:0007669"/>
    <property type="project" value="TreeGrafter"/>
</dbReference>
<sequence length="343" mass="35284">MNTRFRAGRVVAAVCAVALAATACGSADGDADGEVPPTVTIGIGGAGVIAYAATYVAQHEGFLDEELEKIGSKPEYVDLEGSVQAVQALATEEVDFVTSVSSAGLAAVAEGAEVTEVSQFLTTDMVFLTATPGLPTSDSDPSAIVEGRKWGIPGFGSTAHLTALSALVKWGYKPGDVEFVPIGHVASSAAAVEQKLADYYWLGTVAEGLVADGTVDLVLDFFDPAVTEKYYGGGYATAGLFALPTYLSDQPEVGKAVVTAHTRAMAAISAKKDDPAAVMAMLPEDLRGDSTVALLARVLPGYSADGTVDEAAIERVVEASKAGELMSADAEVDAASFANNDYR</sequence>
<gene>
    <name evidence="6" type="ORF">FHR82_008520</name>
</gene>
<dbReference type="InterPro" id="IPR015168">
    <property type="entry name" value="SsuA/THI5"/>
</dbReference>
<comment type="similarity">
    <text evidence="2">Belongs to the bacterial solute-binding protein SsuA/TauA family.</text>
</comment>
<evidence type="ECO:0000259" key="5">
    <source>
        <dbReference type="Pfam" id="PF09084"/>
    </source>
</evidence>
<name>A0A7W7QEX1_9PSEU</name>
<feature type="domain" description="SsuA/THI5-like" evidence="5">
    <location>
        <begin position="52"/>
        <end position="270"/>
    </location>
</feature>
<feature type="signal peptide" evidence="4">
    <location>
        <begin position="1"/>
        <end position="23"/>
    </location>
</feature>
<evidence type="ECO:0000313" key="7">
    <source>
        <dbReference type="Proteomes" id="UP000520767"/>
    </source>
</evidence>
<dbReference type="Gene3D" id="3.40.190.10">
    <property type="entry name" value="Periplasmic binding protein-like II"/>
    <property type="match status" value="2"/>
</dbReference>
<dbReference type="RefSeq" id="WP_184816255.1">
    <property type="nucleotide sequence ID" value="NZ_JACHJQ010000012.1"/>
</dbReference>
<reference evidence="6 7" key="1">
    <citation type="submission" date="2020-08" db="EMBL/GenBank/DDBJ databases">
        <title>Genomic Encyclopedia of Type Strains, Phase III (KMG-III): the genomes of soil and plant-associated and newly described type strains.</title>
        <authorList>
            <person name="Whitman W."/>
        </authorList>
    </citation>
    <scope>NUCLEOTIDE SEQUENCE [LARGE SCALE GENOMIC DNA]</scope>
    <source>
        <strain evidence="6 7">CECT 8960</strain>
    </source>
</reference>
<dbReference type="SUPFAM" id="SSF53850">
    <property type="entry name" value="Periplasmic binding protein-like II"/>
    <property type="match status" value="1"/>
</dbReference>
<keyword evidence="3 4" id="KW-0732">Signal</keyword>
<dbReference type="AlphaFoldDB" id="A0A7W7QEX1"/>
<feature type="chain" id="PRO_5038788518" evidence="4">
    <location>
        <begin position="24"/>
        <end position="343"/>
    </location>
</feature>
<evidence type="ECO:0000256" key="3">
    <source>
        <dbReference type="ARBA" id="ARBA00022729"/>
    </source>
</evidence>
<protein>
    <submittedName>
        <fullName evidence="6">ABC-type nitrate/sulfonate/bicarbonate transport system substrate-binding protein</fullName>
    </submittedName>
</protein>
<proteinExistence type="inferred from homology"/>
<evidence type="ECO:0000313" key="6">
    <source>
        <dbReference type="EMBL" id="MBB4912249.1"/>
    </source>
</evidence>
<evidence type="ECO:0000256" key="1">
    <source>
        <dbReference type="ARBA" id="ARBA00004418"/>
    </source>
</evidence>
<dbReference type="EMBL" id="JACHJQ010000012">
    <property type="protein sequence ID" value="MBB4912249.1"/>
    <property type="molecule type" value="Genomic_DNA"/>
</dbReference>
<dbReference type="PANTHER" id="PTHR30024">
    <property type="entry name" value="ALIPHATIC SULFONATES-BINDING PROTEIN-RELATED"/>
    <property type="match status" value="1"/>
</dbReference>
<comment type="caution">
    <text evidence="6">The sequence shown here is derived from an EMBL/GenBank/DDBJ whole genome shotgun (WGS) entry which is preliminary data.</text>
</comment>
<dbReference type="GO" id="GO:0042597">
    <property type="term" value="C:periplasmic space"/>
    <property type="evidence" value="ECO:0007669"/>
    <property type="project" value="UniProtKB-SubCell"/>
</dbReference>
<dbReference type="Proteomes" id="UP000520767">
    <property type="component" value="Unassembled WGS sequence"/>
</dbReference>
<comment type="subcellular location">
    <subcellularLocation>
        <location evidence="1">Periplasm</location>
    </subcellularLocation>
</comment>